<gene>
    <name evidence="4" type="ORF">Selli2_12060</name>
</gene>
<comment type="cofactor">
    <cofactor evidence="1">
        <name>[4Fe-4S] cluster</name>
        <dbReference type="ChEBI" id="CHEBI:49883"/>
    </cofactor>
</comment>
<keyword evidence="3" id="KW-0479">Metal-binding</keyword>
<evidence type="ECO:0000256" key="2">
    <source>
        <dbReference type="ARBA" id="ARBA00005806"/>
    </source>
</evidence>
<dbReference type="PANTHER" id="PTHR30548">
    <property type="entry name" value="2-HYDROXYGLUTARYL-COA DEHYDRATASE, D-COMPONENT-RELATED"/>
    <property type="match status" value="1"/>
</dbReference>
<sequence>MDMDVIRKLPEIFAELAQKKQQSFLTLKEYKDKGIPVIGAYCSYFPRELALAMGAIPIGLCSSSDETIEIAEKSIPKEICPLIKSSYGYAVSDRCPYFYFSDLVVGETTCDGKKKMYEMLEEFKEVYVMGLPNTQSEEALGLWTKEIIRFKEYLEEYFNLVITEKDLRDAVRLSNDQRRAIKRIYETMKLNPAPMTGKELFTVLYGSKYNLDFRRQIEELNYLADQIIRRYDEETKQKRQIRILVTGCPMGGDTEKVIDMIEECGGTVVVFENCTGVKAVDRVIEEDSDDIYRAIAKRYLDIGCSIMTPNHNRIELVGRMIDEYQVDGVIEMILTGCHATAMESISISQFVNEEKHIPYLAVTTNYSQADRESLKIRIAAFMEMLS</sequence>
<reference evidence="4" key="2">
    <citation type="submission" date="2022-11" db="EMBL/GenBank/DDBJ databases">
        <title>Draft genome sequence of Sellimonas catena strain 18CBH55.</title>
        <authorList>
            <person name="Hisatomi A."/>
            <person name="Ohkuma M."/>
            <person name="Sakamoto M."/>
        </authorList>
    </citation>
    <scope>NUCLEOTIDE SEQUENCE</scope>
    <source>
        <strain evidence="4">18CBH55</strain>
    </source>
</reference>
<dbReference type="PANTHER" id="PTHR30548:SF6">
    <property type="entry name" value="DEHYDRATASE SUBUNIT YJIM-RELATED"/>
    <property type="match status" value="1"/>
</dbReference>
<proteinExistence type="inferred from homology"/>
<evidence type="ECO:0008006" key="6">
    <source>
        <dbReference type="Google" id="ProtNLM"/>
    </source>
</evidence>
<dbReference type="NCBIfam" id="NF040772">
    <property type="entry name" value="double_cubane"/>
    <property type="match status" value="1"/>
</dbReference>
<dbReference type="GO" id="GO:0016836">
    <property type="term" value="F:hydro-lyase activity"/>
    <property type="evidence" value="ECO:0007669"/>
    <property type="project" value="UniProtKB-ARBA"/>
</dbReference>
<dbReference type="Gene3D" id="1.20.1270.370">
    <property type="match status" value="1"/>
</dbReference>
<keyword evidence="3" id="KW-0411">Iron-sulfur</keyword>
<dbReference type="Proteomes" id="UP001145094">
    <property type="component" value="Unassembled WGS sequence"/>
</dbReference>
<evidence type="ECO:0000256" key="3">
    <source>
        <dbReference type="ARBA" id="ARBA00023014"/>
    </source>
</evidence>
<accession>A0A9W6FF05</accession>
<name>A0A9W6FF05_9FIRM</name>
<comment type="caution">
    <text evidence="4">The sequence shown here is derived from an EMBL/GenBank/DDBJ whole genome shotgun (WGS) entry which is preliminary data.</text>
</comment>
<dbReference type="GO" id="GO:0051536">
    <property type="term" value="F:iron-sulfur cluster binding"/>
    <property type="evidence" value="ECO:0007669"/>
    <property type="project" value="UniProtKB-KW"/>
</dbReference>
<dbReference type="Gene3D" id="3.40.50.11890">
    <property type="match status" value="1"/>
</dbReference>
<dbReference type="Gene3D" id="3.40.50.11900">
    <property type="match status" value="1"/>
</dbReference>
<evidence type="ECO:0000313" key="4">
    <source>
        <dbReference type="EMBL" id="GLG89779.1"/>
    </source>
</evidence>
<dbReference type="Pfam" id="PF06050">
    <property type="entry name" value="HGD-D"/>
    <property type="match status" value="1"/>
</dbReference>
<evidence type="ECO:0000313" key="5">
    <source>
        <dbReference type="Proteomes" id="UP001145094"/>
    </source>
</evidence>
<keyword evidence="3" id="KW-0408">Iron</keyword>
<protein>
    <recommendedName>
        <fullName evidence="6">2-hydroxyacyl-CoA dehydratase</fullName>
    </recommendedName>
</protein>
<comment type="similarity">
    <text evidence="2">Belongs to the FldB/FldC dehydratase alpha/beta subunit family.</text>
</comment>
<dbReference type="AlphaFoldDB" id="A0A9W6FF05"/>
<dbReference type="InterPro" id="IPR047678">
    <property type="entry name" value="YjiM-like"/>
</dbReference>
<reference evidence="4" key="1">
    <citation type="submission" date="2022-11" db="EMBL/GenBank/DDBJ databases">
        <title>Draft genome sequence of Sellimonas catena strain 18CBH55.</title>
        <authorList>
            <person name="Atsushi H."/>
            <person name="Moriya O."/>
            <person name="Mitsuo S."/>
        </authorList>
    </citation>
    <scope>NUCLEOTIDE SEQUENCE</scope>
    <source>
        <strain evidence="4">18CBH55</strain>
    </source>
</reference>
<dbReference type="EMBL" id="BSCH01000006">
    <property type="protein sequence ID" value="GLG89779.1"/>
    <property type="molecule type" value="Genomic_DNA"/>
</dbReference>
<organism evidence="4 5">
    <name type="scientific">Sellimonas catena</name>
    <dbReference type="NCBI Taxonomy" id="2994035"/>
    <lineage>
        <taxon>Bacteria</taxon>
        <taxon>Bacillati</taxon>
        <taxon>Bacillota</taxon>
        <taxon>Clostridia</taxon>
        <taxon>Lachnospirales</taxon>
        <taxon>Lachnospiraceae</taxon>
        <taxon>Sellimonas</taxon>
    </lineage>
</organism>
<evidence type="ECO:0000256" key="1">
    <source>
        <dbReference type="ARBA" id="ARBA00001966"/>
    </source>
</evidence>
<dbReference type="InterPro" id="IPR010327">
    <property type="entry name" value="FldB/FldC_alpha/beta"/>
</dbReference>
<reference evidence="4" key="3">
    <citation type="journal article" date="2023" name="Int. J. Syst. Evol. Microbiol.">
        <title>Sellimonas catena sp. nov., isolated from human faeces.</title>
        <authorList>
            <person name="Hisatomi A."/>
            <person name="Ohkuma M."/>
            <person name="Sakamoto M."/>
        </authorList>
    </citation>
    <scope>NUCLEOTIDE SEQUENCE</scope>
    <source>
        <strain evidence="4">18CBH55</strain>
    </source>
</reference>